<dbReference type="EMBL" id="FOMT01000002">
    <property type="protein sequence ID" value="SFE00236.1"/>
    <property type="molecule type" value="Genomic_DNA"/>
</dbReference>
<gene>
    <name evidence="2" type="ORF">SAMN05216378_1936</name>
</gene>
<evidence type="ECO:0000256" key="1">
    <source>
        <dbReference type="SAM" id="Phobius"/>
    </source>
</evidence>
<name>A0A1I1WYN6_9BACL</name>
<keyword evidence="1" id="KW-1133">Transmembrane helix</keyword>
<feature type="transmembrane region" description="Helical" evidence="1">
    <location>
        <begin position="12"/>
        <end position="31"/>
    </location>
</feature>
<dbReference type="AlphaFoldDB" id="A0A1I1WYN6"/>
<evidence type="ECO:0000313" key="2">
    <source>
        <dbReference type="EMBL" id="SFE00236.1"/>
    </source>
</evidence>
<organism evidence="2 3">
    <name type="scientific">Paenibacillus catalpae</name>
    <dbReference type="NCBI Taxonomy" id="1045775"/>
    <lineage>
        <taxon>Bacteria</taxon>
        <taxon>Bacillati</taxon>
        <taxon>Bacillota</taxon>
        <taxon>Bacilli</taxon>
        <taxon>Bacillales</taxon>
        <taxon>Paenibacillaceae</taxon>
        <taxon>Paenibacillus</taxon>
    </lineage>
</organism>
<proteinExistence type="predicted"/>
<accession>A0A1I1WYN6</accession>
<protein>
    <recommendedName>
        <fullName evidence="4">Sporulation protein YjcZ</fullName>
    </recommendedName>
</protein>
<reference evidence="3" key="1">
    <citation type="submission" date="2016-10" db="EMBL/GenBank/DDBJ databases">
        <authorList>
            <person name="Varghese N."/>
            <person name="Submissions S."/>
        </authorList>
    </citation>
    <scope>NUCLEOTIDE SEQUENCE [LARGE SCALE GENOMIC DNA]</scope>
    <source>
        <strain evidence="3">CGMCC 1.10784</strain>
    </source>
</reference>
<keyword evidence="1" id="KW-0472">Membrane</keyword>
<keyword evidence="3" id="KW-1185">Reference proteome</keyword>
<sequence length="34" mass="3602">MSGYVGGVNSTGFILVLFILLVIIICGCGFGKFY</sequence>
<evidence type="ECO:0000313" key="3">
    <source>
        <dbReference type="Proteomes" id="UP000198855"/>
    </source>
</evidence>
<keyword evidence="1" id="KW-0812">Transmembrane</keyword>
<dbReference type="Proteomes" id="UP000198855">
    <property type="component" value="Unassembled WGS sequence"/>
</dbReference>
<evidence type="ECO:0008006" key="4">
    <source>
        <dbReference type="Google" id="ProtNLM"/>
    </source>
</evidence>